<dbReference type="PANTHER" id="PTHR42715">
    <property type="entry name" value="BETA-GLUCOSIDASE"/>
    <property type="match status" value="1"/>
</dbReference>
<reference evidence="4 5" key="1">
    <citation type="submission" date="2019-12" db="EMBL/GenBank/DDBJ databases">
        <title>Genomic-based taxomic classification of the family Erythrobacteraceae.</title>
        <authorList>
            <person name="Xu L."/>
        </authorList>
    </citation>
    <scope>NUCLEOTIDE SEQUENCE [LARGE SCALE GENOMIC DNA]</scope>
    <source>
        <strain evidence="4 5">JCM 17468</strain>
    </source>
</reference>
<dbReference type="AlphaFoldDB" id="A0A844Y8G8"/>
<dbReference type="SUPFAM" id="SSF52279">
    <property type="entry name" value="Beta-D-glucan exohydrolase, C-terminal domain"/>
    <property type="match status" value="1"/>
</dbReference>
<feature type="domain" description="Fibronectin type III-like" evidence="3">
    <location>
        <begin position="501"/>
        <end position="566"/>
    </location>
</feature>
<protein>
    <recommendedName>
        <fullName evidence="3">Fibronectin type III-like domain-containing protein</fullName>
    </recommendedName>
</protein>
<dbReference type="InterPro" id="IPR002772">
    <property type="entry name" value="Glyco_hydro_3_C"/>
</dbReference>
<evidence type="ECO:0000256" key="1">
    <source>
        <dbReference type="ARBA" id="ARBA00005336"/>
    </source>
</evidence>
<dbReference type="GO" id="GO:0004553">
    <property type="term" value="F:hydrolase activity, hydrolyzing O-glycosyl compounds"/>
    <property type="evidence" value="ECO:0007669"/>
    <property type="project" value="InterPro"/>
</dbReference>
<dbReference type="SUPFAM" id="SSF51445">
    <property type="entry name" value="(Trans)glycosidases"/>
    <property type="match status" value="1"/>
</dbReference>
<evidence type="ECO:0000313" key="4">
    <source>
        <dbReference type="EMBL" id="MXO54126.1"/>
    </source>
</evidence>
<comment type="similarity">
    <text evidence="1">Belongs to the glycosyl hydrolase 3 family.</text>
</comment>
<evidence type="ECO:0000313" key="5">
    <source>
        <dbReference type="Proteomes" id="UP000430272"/>
    </source>
</evidence>
<dbReference type="OrthoDB" id="9781691at2"/>
<dbReference type="EMBL" id="WTYD01000001">
    <property type="protein sequence ID" value="MXO54126.1"/>
    <property type="molecule type" value="Genomic_DNA"/>
</dbReference>
<sequence length="602" mass="63575">MPLSVALRSNLLRFVEDLLAHMTVAEKRGQLQTEELSSFADRPDRVEDTLVEKLRAGRVGTIVGPRSREEARQLQRIAIEQTRIGIPLLFAAPIDEAAWPSPLAMAASWSPEAVEAVARRTAEAASERGLTWLATPPFLLAGAIRGRGYSGESPFLAQSIRDAVVRGLSGRDFGSDLADEGHALALLRTDPPSQSGPRLTSDRPPFATSDLFAGRDFADWHSGTDTNSEKLDDAVRRILLAKAQLGLFRDPYNRLDAAKPAGSETGDAERIVLARKSMVLLRNEGSTLPLPEQAETVLCVDCGDGLADTVSSALGTAGVSARKLSGLALRQDAIDAPTALFAADGMAIGIASDAASRAQTVLVCIGDALCVEGTGLPRLGEAASALLSALVHANSRCVLLAATARPLDPACLPERLAGHLQTWRPTRGFAEALGAIVTGKAAPSGRLPLSLGQADEPHACPFGHGLSYGALRQTDLSLEFGSDRVSVQVKLHNPHSHAVIDIIQLYVRTPGAPARDLRAFQHVEVPAGSILDIRFELGVEELGQADGLAPQRVAAGRHAIFVGRDAINGQRGEIDIPVDLARAMSVPAALRDTPGSGASRSA</sequence>
<dbReference type="RefSeq" id="WP_160660906.1">
    <property type="nucleotide sequence ID" value="NZ_BAABDV010000001.1"/>
</dbReference>
<dbReference type="Gene3D" id="2.60.40.10">
    <property type="entry name" value="Immunoglobulins"/>
    <property type="match status" value="1"/>
</dbReference>
<dbReference type="Gene3D" id="3.20.20.300">
    <property type="entry name" value="Glycoside hydrolase, family 3, N-terminal domain"/>
    <property type="match status" value="1"/>
</dbReference>
<dbReference type="InterPro" id="IPR026891">
    <property type="entry name" value="Fn3-like"/>
</dbReference>
<organism evidence="4 5">
    <name type="scientific">Qipengyuania pelagi</name>
    <dbReference type="NCBI Taxonomy" id="994320"/>
    <lineage>
        <taxon>Bacteria</taxon>
        <taxon>Pseudomonadati</taxon>
        <taxon>Pseudomonadota</taxon>
        <taxon>Alphaproteobacteria</taxon>
        <taxon>Sphingomonadales</taxon>
        <taxon>Erythrobacteraceae</taxon>
        <taxon>Qipengyuania</taxon>
    </lineage>
</organism>
<accession>A0A844Y8G8</accession>
<dbReference type="Proteomes" id="UP000430272">
    <property type="component" value="Unassembled WGS sequence"/>
</dbReference>
<evidence type="ECO:0000256" key="2">
    <source>
        <dbReference type="ARBA" id="ARBA00022801"/>
    </source>
</evidence>
<gene>
    <name evidence="4" type="ORF">GRI47_08910</name>
</gene>
<comment type="caution">
    <text evidence="4">The sequence shown here is derived from an EMBL/GenBank/DDBJ whole genome shotgun (WGS) entry which is preliminary data.</text>
</comment>
<dbReference type="Pfam" id="PF14310">
    <property type="entry name" value="Fn3-like"/>
    <property type="match status" value="1"/>
</dbReference>
<dbReference type="Pfam" id="PF00933">
    <property type="entry name" value="Glyco_hydro_3"/>
    <property type="match status" value="1"/>
</dbReference>
<name>A0A844Y8G8_9SPHN</name>
<dbReference type="Gene3D" id="3.40.50.1700">
    <property type="entry name" value="Glycoside hydrolase family 3 C-terminal domain"/>
    <property type="match status" value="1"/>
</dbReference>
<dbReference type="InterPro" id="IPR036962">
    <property type="entry name" value="Glyco_hydro_3_N_sf"/>
</dbReference>
<evidence type="ECO:0000259" key="3">
    <source>
        <dbReference type="SMART" id="SM01217"/>
    </source>
</evidence>
<dbReference type="Pfam" id="PF01915">
    <property type="entry name" value="Glyco_hydro_3_C"/>
    <property type="match status" value="1"/>
</dbReference>
<dbReference type="GO" id="GO:0005975">
    <property type="term" value="P:carbohydrate metabolic process"/>
    <property type="evidence" value="ECO:0007669"/>
    <property type="project" value="InterPro"/>
</dbReference>
<dbReference type="InterPro" id="IPR001764">
    <property type="entry name" value="Glyco_hydro_3_N"/>
</dbReference>
<keyword evidence="2" id="KW-0378">Hydrolase</keyword>
<dbReference type="SMART" id="SM01217">
    <property type="entry name" value="Fn3_like"/>
    <property type="match status" value="1"/>
</dbReference>
<dbReference type="PANTHER" id="PTHR42715:SF10">
    <property type="entry name" value="BETA-GLUCOSIDASE"/>
    <property type="match status" value="1"/>
</dbReference>
<dbReference type="InterPro" id="IPR013783">
    <property type="entry name" value="Ig-like_fold"/>
</dbReference>
<proteinExistence type="inferred from homology"/>
<dbReference type="InterPro" id="IPR050288">
    <property type="entry name" value="Cellulose_deg_GH3"/>
</dbReference>
<dbReference type="InterPro" id="IPR017853">
    <property type="entry name" value="GH"/>
</dbReference>
<dbReference type="InterPro" id="IPR036881">
    <property type="entry name" value="Glyco_hydro_3_C_sf"/>
</dbReference>
<keyword evidence="5" id="KW-1185">Reference proteome</keyword>